<dbReference type="EMBL" id="JGYD01000004">
    <property type="protein sequence ID" value="KSV18866.1"/>
    <property type="molecule type" value="Genomic_DNA"/>
</dbReference>
<protein>
    <submittedName>
        <fullName evidence="3">Iron transporter FeoA</fullName>
    </submittedName>
</protein>
<dbReference type="InterPro" id="IPR008988">
    <property type="entry name" value="Transcriptional_repressor_C"/>
</dbReference>
<evidence type="ECO:0000313" key="3">
    <source>
        <dbReference type="EMBL" id="KSV18866.1"/>
    </source>
</evidence>
<gene>
    <name evidence="3" type="ORF">DA01_07960</name>
</gene>
<sequence length="81" mass="8324">MAQQIVSLANLKNGSRARVCSIEGGAAVNNRLSALGLRPGKELTKISAMSFKGPVTVKVDGTQLAMGHGMASKVMVEVAGI</sequence>
<dbReference type="PANTHER" id="PTHR43151">
    <property type="entry name" value="FEOA FAMILY PROTEIN"/>
    <property type="match status" value="1"/>
</dbReference>
<proteinExistence type="predicted"/>
<reference evidence="3 4" key="1">
    <citation type="journal article" date="2015" name="Sci. Rep.">
        <title>A comparative genomics and reductive dehalogenase gene transcription study of two chloroethene-respiring bacteria, Dehalococcoides mccartyi strains MB and 11a.</title>
        <authorList>
            <person name="Low A."/>
            <person name="Shen Z."/>
            <person name="Cheng D."/>
            <person name="Rogers M.J."/>
            <person name="Lee P.K."/>
            <person name="He J."/>
        </authorList>
    </citation>
    <scope>NUCLEOTIDE SEQUENCE [LARGE SCALE GENOMIC DNA]</scope>
    <source>
        <strain evidence="3 4">MB</strain>
    </source>
</reference>
<dbReference type="SUPFAM" id="SSF50037">
    <property type="entry name" value="C-terminal domain of transcriptional repressors"/>
    <property type="match status" value="1"/>
</dbReference>
<dbReference type="GO" id="GO:0046914">
    <property type="term" value="F:transition metal ion binding"/>
    <property type="evidence" value="ECO:0007669"/>
    <property type="project" value="InterPro"/>
</dbReference>
<dbReference type="eggNOG" id="COG1918">
    <property type="taxonomic scope" value="Bacteria"/>
</dbReference>
<dbReference type="PANTHER" id="PTHR43151:SF1">
    <property type="entry name" value="SSR2333 PROTEIN"/>
    <property type="match status" value="1"/>
</dbReference>
<accession>A0A0V8M523</accession>
<comment type="caution">
    <text evidence="3">The sequence shown here is derived from an EMBL/GenBank/DDBJ whole genome shotgun (WGS) entry which is preliminary data.</text>
</comment>
<evidence type="ECO:0000256" key="1">
    <source>
        <dbReference type="ARBA" id="ARBA00023004"/>
    </source>
</evidence>
<dbReference type="InterPro" id="IPR007167">
    <property type="entry name" value="Fe-transptr_FeoA-like"/>
</dbReference>
<evidence type="ECO:0000313" key="4">
    <source>
        <dbReference type="Proteomes" id="UP000053577"/>
    </source>
</evidence>
<keyword evidence="1" id="KW-0408">Iron</keyword>
<dbReference type="RefSeq" id="WP_058292042.1">
    <property type="nucleotide sequence ID" value="NZ_JAWQJB010000001.1"/>
</dbReference>
<dbReference type="InterPro" id="IPR053184">
    <property type="entry name" value="FeoA-like"/>
</dbReference>
<dbReference type="OrthoDB" id="1707677at2"/>
<name>A0A0V8M523_9CHLR</name>
<dbReference type="AlphaFoldDB" id="A0A0V8M523"/>
<evidence type="ECO:0000259" key="2">
    <source>
        <dbReference type="SMART" id="SM00899"/>
    </source>
</evidence>
<dbReference type="PATRIC" id="fig|61435.5.peg.1565"/>
<organism evidence="3 4">
    <name type="scientific">Dehalococcoides mccartyi</name>
    <dbReference type="NCBI Taxonomy" id="61435"/>
    <lineage>
        <taxon>Bacteria</taxon>
        <taxon>Bacillati</taxon>
        <taxon>Chloroflexota</taxon>
        <taxon>Dehalococcoidia</taxon>
        <taxon>Dehalococcoidales</taxon>
        <taxon>Dehalococcoidaceae</taxon>
        <taxon>Dehalococcoides</taxon>
    </lineage>
</organism>
<dbReference type="SMART" id="SM00899">
    <property type="entry name" value="FeoA"/>
    <property type="match status" value="1"/>
</dbReference>
<dbReference type="InterPro" id="IPR038157">
    <property type="entry name" value="FeoA_core_dom"/>
</dbReference>
<dbReference type="Pfam" id="PF04023">
    <property type="entry name" value="FeoA"/>
    <property type="match status" value="1"/>
</dbReference>
<dbReference type="Proteomes" id="UP000053577">
    <property type="component" value="Unassembled WGS sequence"/>
</dbReference>
<feature type="domain" description="Ferrous iron transporter FeoA-like" evidence="2">
    <location>
        <begin position="6"/>
        <end position="78"/>
    </location>
</feature>
<dbReference type="Gene3D" id="2.30.30.90">
    <property type="match status" value="1"/>
</dbReference>